<evidence type="ECO:0000313" key="1">
    <source>
        <dbReference type="EMBL" id="CDQ01602.1"/>
    </source>
</evidence>
<accession>A0A1I9G5M9</accession>
<dbReference type="EMBL" id="LN862770">
    <property type="protein sequence ID" value="CDQ01602.1"/>
    <property type="molecule type" value="Genomic_DNA"/>
</dbReference>
<gene>
    <name evidence="1" type="primary">Bm945</name>
    <name evidence="1" type="ORF">BM_Bm945</name>
</gene>
<name>A0A1I9G5M9_BRUMA</name>
<reference evidence="1" key="1">
    <citation type="journal article" date="2007" name="Science">
        <title>Draft genome of the filarial nematode parasite Brugia malayi.</title>
        <authorList>
            <person name="Ghedin E."/>
            <person name="Wang S."/>
            <person name="Spiro D."/>
            <person name="Caler E."/>
            <person name="Zhao Q."/>
            <person name="Crabtree J."/>
            <person name="Allen J.E."/>
            <person name="Delcher A.L."/>
            <person name="Guiliano D.B."/>
            <person name="Miranda-Saavedra D."/>
            <person name="Angiuoli S.V."/>
            <person name="Creasy T."/>
            <person name="Amedeo P."/>
            <person name="Haas B."/>
            <person name="El-Sayed N.M."/>
            <person name="Wortman J.R."/>
            <person name="Feldblyum T."/>
            <person name="Tallon L."/>
            <person name="Schatz M."/>
            <person name="Shumway M."/>
            <person name="Koo H."/>
            <person name="Salzberg S.L."/>
            <person name="Schobel S."/>
            <person name="Pertea M."/>
            <person name="Pop M."/>
            <person name="White O."/>
            <person name="Barton G.J."/>
            <person name="Carlow C.K."/>
            <person name="Crawford M.J."/>
            <person name="Daub J."/>
            <person name="Dimmic M.W."/>
            <person name="Estes C.F."/>
            <person name="Foster J.M."/>
            <person name="Ganatra M."/>
            <person name="Gregory W.F."/>
            <person name="Johnson N.M."/>
            <person name="Jin J."/>
            <person name="Komuniecki R."/>
            <person name="Korf I."/>
            <person name="Kumar S."/>
            <person name="Laney S."/>
            <person name="Li B.W."/>
            <person name="Li W."/>
            <person name="Lindblom T.H."/>
            <person name="Lustigman S."/>
            <person name="Ma D."/>
            <person name="Maina C.V."/>
            <person name="Martin D.M."/>
            <person name="McCarter J.P."/>
            <person name="McReynolds L."/>
            <person name="Mitreva M."/>
            <person name="Nutman T.B."/>
            <person name="Parkinson J."/>
            <person name="Peregrin-Alvarez J.M."/>
            <person name="Poole C."/>
            <person name="Ren Q."/>
            <person name="Saunders L."/>
            <person name="Sluder A.E."/>
            <person name="Smith K."/>
            <person name="Stanke M."/>
            <person name="Unnasch T.R."/>
            <person name="Ware J."/>
            <person name="Wei A.D."/>
            <person name="Weil G."/>
            <person name="Williams D.J."/>
            <person name="Zhang Y."/>
            <person name="Williams S.A."/>
            <person name="Fraser-Liggett C."/>
            <person name="Slatko B."/>
            <person name="Blaxter M.L."/>
            <person name="Scott A.L."/>
        </authorList>
    </citation>
    <scope>NUCLEOTIDE SEQUENCE</scope>
    <source>
        <strain evidence="1">FR3</strain>
    </source>
</reference>
<sequence>MTNETHQDDTLKLKRLTDAVRGFDVLAVVFGQQIQKVSFSFT</sequence>
<organism evidence="1">
    <name type="scientific">Brugia malayi</name>
    <name type="common">Filarial nematode worm</name>
    <dbReference type="NCBI Taxonomy" id="6279"/>
    <lineage>
        <taxon>Eukaryota</taxon>
        <taxon>Metazoa</taxon>
        <taxon>Ecdysozoa</taxon>
        <taxon>Nematoda</taxon>
        <taxon>Chromadorea</taxon>
        <taxon>Rhabditida</taxon>
        <taxon>Spirurina</taxon>
        <taxon>Spiruromorpha</taxon>
        <taxon>Filarioidea</taxon>
        <taxon>Onchocercidae</taxon>
        <taxon>Brugia</taxon>
    </lineage>
</organism>
<reference evidence="1" key="2">
    <citation type="submission" date="2012-12" db="EMBL/GenBank/DDBJ databases">
        <authorList>
            <consortium name="WormBase Consortium"/>
            <person name="Ghedin E."/>
            <person name="Paulini M."/>
        </authorList>
    </citation>
    <scope>NUCLEOTIDE SEQUENCE</scope>
    <source>
        <strain evidence="1">FR3</strain>
    </source>
</reference>
<protein>
    <submittedName>
        <fullName evidence="1">Bm945</fullName>
    </submittedName>
</protein>
<dbReference type="AlphaFoldDB" id="A0A1I9G5M9"/>
<proteinExistence type="predicted"/>